<proteinExistence type="inferred from homology"/>
<dbReference type="Pfam" id="PF01370">
    <property type="entry name" value="Epimerase"/>
    <property type="match status" value="1"/>
</dbReference>
<feature type="region of interest" description="Disordered" evidence="3">
    <location>
        <begin position="63"/>
        <end position="88"/>
    </location>
</feature>
<dbReference type="PANTHER" id="PTHR10366:SF579">
    <property type="entry name" value="3-BETA HYDROXYSTEROID DEHYDROGENASE_ISOMERASE FAMILY PROTEIN (AFU_ORTHOLOGUE AFUA_3G02250)"/>
    <property type="match status" value="1"/>
</dbReference>
<reference evidence="5" key="1">
    <citation type="submission" date="2022-11" db="EMBL/GenBank/DDBJ databases">
        <authorList>
            <person name="Scott C."/>
            <person name="Bruce N."/>
        </authorList>
    </citation>
    <scope>NUCLEOTIDE SEQUENCE</scope>
</reference>
<dbReference type="Proteomes" id="UP000838763">
    <property type="component" value="Unassembled WGS sequence"/>
</dbReference>
<dbReference type="PANTHER" id="PTHR10366">
    <property type="entry name" value="NAD DEPENDENT EPIMERASE/DEHYDRATASE"/>
    <property type="match status" value="1"/>
</dbReference>
<protein>
    <recommendedName>
        <fullName evidence="4">NAD-dependent epimerase/dehydratase domain-containing protein</fullName>
    </recommendedName>
</protein>
<keyword evidence="6" id="KW-1185">Reference proteome</keyword>
<dbReference type="InterPro" id="IPR036291">
    <property type="entry name" value="NAD(P)-bd_dom_sf"/>
</dbReference>
<dbReference type="InterPro" id="IPR001509">
    <property type="entry name" value="Epimerase_deHydtase"/>
</dbReference>
<gene>
    <name evidence="5" type="ORF">PPNO1_LOCUS2384</name>
</gene>
<comment type="similarity">
    <text evidence="2">Belongs to the NAD(P)-dependent epimerase/dehydratase family. Dihydroflavonol-4-reductase subfamily.</text>
</comment>
<dbReference type="EMBL" id="CALLCH030000005">
    <property type="protein sequence ID" value="CAI4212627.1"/>
    <property type="molecule type" value="Genomic_DNA"/>
</dbReference>
<name>A0A9P1GYG6_9PEZI</name>
<dbReference type="GO" id="GO:0016616">
    <property type="term" value="F:oxidoreductase activity, acting on the CH-OH group of donors, NAD or NADP as acceptor"/>
    <property type="evidence" value="ECO:0007669"/>
    <property type="project" value="TreeGrafter"/>
</dbReference>
<dbReference type="InterPro" id="IPR050425">
    <property type="entry name" value="NAD(P)_dehydrat-like"/>
</dbReference>
<evidence type="ECO:0000256" key="3">
    <source>
        <dbReference type="SAM" id="MobiDB-lite"/>
    </source>
</evidence>
<keyword evidence="1" id="KW-0560">Oxidoreductase</keyword>
<feature type="compositionally biased region" description="Pro residues" evidence="3">
    <location>
        <begin position="71"/>
        <end position="88"/>
    </location>
</feature>
<sequence length="286" mass="30955">MADAKLILVTGATGFIGAHIVDNLLDRGLSHKGRLEFVTVADFEKAADFSEAVKGVGAIIHTASNSSSPPSTAPAPSSKPPPPPPPTPIRRIVLTSSFASVIDLNRTAPPFFRFTGADWNPITYEEAVDPATTSVIAYRGSKKFAERAAWDFIRDNKPSFDLVTLCPPCVITAPELPLARVPFWVDVRDLAQAHVEALLRPEVGGRRYVPASPEHFSYGAVAEFLVEEFPELKDKIKLVTQAVDDSRGIDGEPVTTELGVQYRPLKESARDLVAQMLALEAKNAAN</sequence>
<feature type="domain" description="NAD-dependent epimerase/dehydratase" evidence="4">
    <location>
        <begin position="7"/>
        <end position="72"/>
    </location>
</feature>
<evidence type="ECO:0000313" key="6">
    <source>
        <dbReference type="Proteomes" id="UP000838763"/>
    </source>
</evidence>
<comment type="caution">
    <text evidence="5">The sequence shown here is derived from an EMBL/GenBank/DDBJ whole genome shotgun (WGS) entry which is preliminary data.</text>
</comment>
<evidence type="ECO:0000256" key="2">
    <source>
        <dbReference type="ARBA" id="ARBA00023445"/>
    </source>
</evidence>
<accession>A0A9P1GYG6</accession>
<dbReference type="SUPFAM" id="SSF51735">
    <property type="entry name" value="NAD(P)-binding Rossmann-fold domains"/>
    <property type="match status" value="1"/>
</dbReference>
<dbReference type="AlphaFoldDB" id="A0A9P1GYG6"/>
<dbReference type="OrthoDB" id="2735536at2759"/>
<organism evidence="5 6">
    <name type="scientific">Parascedosporium putredinis</name>
    <dbReference type="NCBI Taxonomy" id="1442378"/>
    <lineage>
        <taxon>Eukaryota</taxon>
        <taxon>Fungi</taxon>
        <taxon>Dikarya</taxon>
        <taxon>Ascomycota</taxon>
        <taxon>Pezizomycotina</taxon>
        <taxon>Sordariomycetes</taxon>
        <taxon>Hypocreomycetidae</taxon>
        <taxon>Microascales</taxon>
        <taxon>Microascaceae</taxon>
        <taxon>Parascedosporium</taxon>
    </lineage>
</organism>
<evidence type="ECO:0000256" key="1">
    <source>
        <dbReference type="ARBA" id="ARBA00023002"/>
    </source>
</evidence>
<evidence type="ECO:0000259" key="4">
    <source>
        <dbReference type="Pfam" id="PF01370"/>
    </source>
</evidence>
<dbReference type="Gene3D" id="3.40.50.720">
    <property type="entry name" value="NAD(P)-binding Rossmann-like Domain"/>
    <property type="match status" value="2"/>
</dbReference>
<evidence type="ECO:0000313" key="5">
    <source>
        <dbReference type="EMBL" id="CAI4212627.1"/>
    </source>
</evidence>